<name>A0A0P0UR45_9GAMM</name>
<reference evidence="2 3" key="1">
    <citation type="journal article" date="2000" name="Mar. Ecol. Prog. Ser.">
        <title>Phylogenetic characterization of endosymbionts in three hydrothermal vent mussels: influence on host distributions.</title>
        <authorList>
            <person name="Fujiwara Y."/>
            <person name="Takai K."/>
            <person name="Uematsu K."/>
            <person name="Tsuchida S."/>
            <person name="Hunt J.C."/>
            <person name="Hashimoto J."/>
        </authorList>
    </citation>
    <scope>NUCLEOTIDE SEQUENCE [LARGE SCALE GENOMIC DNA]</scope>
    <source>
        <strain evidence="2 3">Myojin Knoll</strain>
    </source>
</reference>
<protein>
    <recommendedName>
        <fullName evidence="1">Methyltransferase FkbM domain-containing protein</fullName>
    </recommendedName>
</protein>
<dbReference type="AlphaFoldDB" id="A0A0P0UR45"/>
<proteinExistence type="predicted"/>
<sequence length="227" mass="26375">MQFNRIKKIAHIVRMFFTKKQGILVYVGAHSGNNLSSIFRKYEKCYAFEANPELYTLLKIKFNKYPRVCIFNFAVADYDGEIDFNISNNGGASSSIGNFSKDYNASIKMVKTIKVKCIILCSFLQKHKVDFIEDYISDIQGYDLEVLKTLKPYINEKKIKNITCEVGKSKDRQVYSDLPENNKNAFDLFLNDNYEFVAQGWGILTDGKFHQVPETWWDMDCKWKIKG</sequence>
<organism evidence="2 3">
    <name type="scientific">endosymbiont of Bathymodiolus septemdierum str. Myojin knoll</name>
    <dbReference type="NCBI Taxonomy" id="1303921"/>
    <lineage>
        <taxon>Bacteria</taxon>
        <taxon>Pseudomonadati</taxon>
        <taxon>Pseudomonadota</taxon>
        <taxon>Gammaproteobacteria</taxon>
        <taxon>sulfur-oxidizing symbionts</taxon>
    </lineage>
</organism>
<dbReference type="Proteomes" id="UP000067399">
    <property type="component" value="Chromosome"/>
</dbReference>
<dbReference type="OrthoDB" id="1342662at2"/>
<accession>A0A0P0UR45</accession>
<dbReference type="InterPro" id="IPR029063">
    <property type="entry name" value="SAM-dependent_MTases_sf"/>
</dbReference>
<dbReference type="SUPFAM" id="SSF53335">
    <property type="entry name" value="S-adenosyl-L-methionine-dependent methyltransferases"/>
    <property type="match status" value="1"/>
</dbReference>
<dbReference type="EMBL" id="AP013042">
    <property type="protein sequence ID" value="BAS67694.1"/>
    <property type="molecule type" value="Genomic_DNA"/>
</dbReference>
<keyword evidence="3" id="KW-1185">Reference proteome</keyword>
<feature type="domain" description="Methyltransferase FkbM" evidence="1">
    <location>
        <begin position="27"/>
        <end position="174"/>
    </location>
</feature>
<dbReference type="RefSeq" id="WP_066044205.1">
    <property type="nucleotide sequence ID" value="NZ_AP013042.1"/>
</dbReference>
<dbReference type="STRING" id="1303921.BSEPE_0698"/>
<evidence type="ECO:0000313" key="2">
    <source>
        <dbReference type="EMBL" id="BAS67694.1"/>
    </source>
</evidence>
<dbReference type="InterPro" id="IPR006342">
    <property type="entry name" value="FkbM_mtfrase"/>
</dbReference>
<dbReference type="NCBIfam" id="TIGR01444">
    <property type="entry name" value="fkbM_fam"/>
    <property type="match status" value="1"/>
</dbReference>
<dbReference type="Pfam" id="PF05050">
    <property type="entry name" value="Methyltransf_21"/>
    <property type="match status" value="1"/>
</dbReference>
<dbReference type="Gene3D" id="3.40.50.150">
    <property type="entry name" value="Vaccinia Virus protein VP39"/>
    <property type="match status" value="1"/>
</dbReference>
<dbReference type="KEGG" id="ebh:BSEPE_0698"/>
<evidence type="ECO:0000313" key="3">
    <source>
        <dbReference type="Proteomes" id="UP000067399"/>
    </source>
</evidence>
<evidence type="ECO:0000259" key="1">
    <source>
        <dbReference type="Pfam" id="PF05050"/>
    </source>
</evidence>
<reference evidence="2 3" key="2">
    <citation type="journal article" date="2016" name="ISME J.">
        <title>Heterogeneous composition of key metabolic gene clusters in a vent mussel symbiont population.</title>
        <authorList>
            <person name="Ikuta T."/>
            <person name="Takaki Y."/>
            <person name="Nagai Y."/>
            <person name="Shimamura S."/>
            <person name="Tsuda M."/>
            <person name="Kawagucci S."/>
            <person name="Aoki Y."/>
            <person name="Inoue K."/>
            <person name="Teruya M."/>
            <person name="Satou K."/>
            <person name="Teruya K."/>
            <person name="Shimoji M."/>
            <person name="Tamotsu H."/>
            <person name="Hirano T."/>
            <person name="Maruyama T."/>
            <person name="Yoshida T."/>
        </authorList>
    </citation>
    <scope>NUCLEOTIDE SEQUENCE [LARGE SCALE GENOMIC DNA]</scope>
    <source>
        <strain evidence="2 3">Myojin Knoll</strain>
    </source>
</reference>
<gene>
    <name evidence="2" type="ORF">BSEPE_0698</name>
</gene>